<evidence type="ECO:0000256" key="4">
    <source>
        <dbReference type="RuleBase" id="RU000363"/>
    </source>
</evidence>
<reference evidence="6" key="2">
    <citation type="submission" date="2014-03" db="EMBL/GenBank/DDBJ databases">
        <title>The Genome Annotation of Fusarium oxysporum PHW808.</title>
        <authorList>
            <consortium name="The Broad Institute Genomics Platform"/>
            <person name="Ma L.-J."/>
            <person name="Corby-Kistler H."/>
            <person name="Broz K."/>
            <person name="Gale L.R."/>
            <person name="Jonkers W."/>
            <person name="O'Donnell K."/>
            <person name="Ploetz R."/>
            <person name="Steinberg C."/>
            <person name="Schwartz D.C."/>
            <person name="VanEtten H."/>
            <person name="Zhou S."/>
            <person name="Young S.K."/>
            <person name="Zeng Q."/>
            <person name="Gargeya S."/>
            <person name="Fitzgerald M."/>
            <person name="Abouelleil A."/>
            <person name="Alvarado L."/>
            <person name="Chapman S.B."/>
            <person name="Gainer-Dewar J."/>
            <person name="Goldberg J."/>
            <person name="Griggs A."/>
            <person name="Gujja S."/>
            <person name="Hansen M."/>
            <person name="Howarth C."/>
            <person name="Imamovic A."/>
            <person name="Ireland A."/>
            <person name="Larimer J."/>
            <person name="McCowan C."/>
            <person name="Murphy C."/>
            <person name="Pearson M."/>
            <person name="Poon T.W."/>
            <person name="Priest M."/>
            <person name="Roberts A."/>
            <person name="Saif S."/>
            <person name="Shea T."/>
            <person name="Sykes S."/>
            <person name="Wortman J."/>
            <person name="Nusbaum C."/>
            <person name="Birren B."/>
        </authorList>
    </citation>
    <scope>NUCLEOTIDE SEQUENCE</scope>
    <source>
        <strain evidence="6">54008</strain>
    </source>
</reference>
<dbReference type="Gene3D" id="3.40.50.720">
    <property type="entry name" value="NAD(P)-binding Rossmann-like Domain"/>
    <property type="match status" value="1"/>
</dbReference>
<feature type="region of interest" description="Disordered" evidence="5">
    <location>
        <begin position="295"/>
        <end position="314"/>
    </location>
</feature>
<name>X0GZ74_FUSOX</name>
<dbReference type="InterPro" id="IPR020904">
    <property type="entry name" value="Sc_DH/Rdtase_CS"/>
</dbReference>
<accession>X0GZ74</accession>
<reference evidence="6" key="1">
    <citation type="submission" date="2011-11" db="EMBL/GenBank/DDBJ databases">
        <title>The Genome Sequence of Fusarium oxysporum PHW808.</title>
        <authorList>
            <consortium name="The Broad Institute Genome Sequencing Platform"/>
            <person name="Ma L.-J."/>
            <person name="Gale L.R."/>
            <person name="Schwartz D.C."/>
            <person name="Zhou S."/>
            <person name="Corby-Kistler H."/>
            <person name="Young S.K."/>
            <person name="Zeng Q."/>
            <person name="Gargeya S."/>
            <person name="Fitzgerald M."/>
            <person name="Haas B."/>
            <person name="Abouelleil A."/>
            <person name="Alvarado L."/>
            <person name="Arachchi H.M."/>
            <person name="Berlin A."/>
            <person name="Brown A."/>
            <person name="Chapman S.B."/>
            <person name="Chen Z."/>
            <person name="Dunbar C."/>
            <person name="Freedman E."/>
            <person name="Gearin G."/>
            <person name="Goldberg J."/>
            <person name="Griggs A."/>
            <person name="Gujja S."/>
            <person name="Heiman D."/>
            <person name="Howarth C."/>
            <person name="Larson L."/>
            <person name="Lui A."/>
            <person name="MacDonald P.J.P."/>
            <person name="Montmayeur A."/>
            <person name="Murphy C."/>
            <person name="Neiman D."/>
            <person name="Pearson M."/>
            <person name="Priest M."/>
            <person name="Roberts A."/>
            <person name="Saif S."/>
            <person name="Shea T."/>
            <person name="Shenoy N."/>
            <person name="Sisk P."/>
            <person name="Stolte C."/>
            <person name="Sykes S."/>
            <person name="Wortman J."/>
            <person name="Nusbaum C."/>
            <person name="Birren B."/>
        </authorList>
    </citation>
    <scope>NUCLEOTIDE SEQUENCE [LARGE SCALE GENOMIC DNA]</scope>
    <source>
        <strain evidence="6">54008</strain>
    </source>
</reference>
<dbReference type="PANTHER" id="PTHR43391:SF14">
    <property type="entry name" value="DEHYDROGENASE_REDUCTASE SDR FAMILY PROTEIN 7-LIKE"/>
    <property type="match status" value="1"/>
</dbReference>
<comment type="similarity">
    <text evidence="1 4">Belongs to the short-chain dehydrogenases/reductases (SDR) family.</text>
</comment>
<dbReference type="HOGENOM" id="CLU_010194_8_1_1"/>
<dbReference type="PROSITE" id="PS00061">
    <property type="entry name" value="ADH_SHORT"/>
    <property type="match status" value="1"/>
</dbReference>
<dbReference type="InterPro" id="IPR002347">
    <property type="entry name" value="SDR_fam"/>
</dbReference>
<dbReference type="Pfam" id="PF00106">
    <property type="entry name" value="adh_short"/>
    <property type="match status" value="1"/>
</dbReference>
<gene>
    <name evidence="6" type="ORF">FOPG_18631</name>
</gene>
<keyword evidence="3" id="KW-0560">Oxidoreductase</keyword>
<dbReference type="CDD" id="cd05233">
    <property type="entry name" value="SDR_c"/>
    <property type="match status" value="1"/>
</dbReference>
<evidence type="ECO:0000256" key="1">
    <source>
        <dbReference type="ARBA" id="ARBA00006484"/>
    </source>
</evidence>
<proteinExistence type="inferred from homology"/>
<dbReference type="Proteomes" id="UP000030676">
    <property type="component" value="Unassembled WGS sequence"/>
</dbReference>
<dbReference type="PRINTS" id="PR00080">
    <property type="entry name" value="SDRFAMILY"/>
</dbReference>
<dbReference type="SUPFAM" id="SSF51735">
    <property type="entry name" value="NAD(P)-binding Rossmann-fold domains"/>
    <property type="match status" value="1"/>
</dbReference>
<evidence type="ECO:0000313" key="6">
    <source>
        <dbReference type="EMBL" id="EXL65131.1"/>
    </source>
</evidence>
<feature type="compositionally biased region" description="Basic and acidic residues" evidence="5">
    <location>
        <begin position="299"/>
        <end position="314"/>
    </location>
</feature>
<evidence type="ECO:0000256" key="5">
    <source>
        <dbReference type="SAM" id="MobiDB-lite"/>
    </source>
</evidence>
<evidence type="ECO:0000256" key="3">
    <source>
        <dbReference type="ARBA" id="ARBA00023002"/>
    </source>
</evidence>
<organism evidence="6">
    <name type="scientific">Fusarium oxysporum f. sp. conglutinans race 2 54008</name>
    <dbReference type="NCBI Taxonomy" id="1089457"/>
    <lineage>
        <taxon>Eukaryota</taxon>
        <taxon>Fungi</taxon>
        <taxon>Dikarya</taxon>
        <taxon>Ascomycota</taxon>
        <taxon>Pezizomycotina</taxon>
        <taxon>Sordariomycetes</taxon>
        <taxon>Hypocreomycetidae</taxon>
        <taxon>Hypocreales</taxon>
        <taxon>Nectriaceae</taxon>
        <taxon>Fusarium</taxon>
        <taxon>Fusarium oxysporum species complex</taxon>
    </lineage>
</organism>
<dbReference type="GO" id="GO:0016491">
    <property type="term" value="F:oxidoreductase activity"/>
    <property type="evidence" value="ECO:0007669"/>
    <property type="project" value="UniProtKB-KW"/>
</dbReference>
<dbReference type="GO" id="GO:0005829">
    <property type="term" value="C:cytosol"/>
    <property type="evidence" value="ECO:0007669"/>
    <property type="project" value="TreeGrafter"/>
</dbReference>
<evidence type="ECO:0000256" key="2">
    <source>
        <dbReference type="ARBA" id="ARBA00022857"/>
    </source>
</evidence>
<dbReference type="OrthoDB" id="1470350at2759"/>
<protein>
    <submittedName>
        <fullName evidence="6">Uncharacterized protein</fullName>
    </submittedName>
</protein>
<keyword evidence="2" id="KW-0521">NADP</keyword>
<dbReference type="EMBL" id="KK033737">
    <property type="protein sequence ID" value="EXL65131.1"/>
    <property type="molecule type" value="Genomic_DNA"/>
</dbReference>
<dbReference type="InterPro" id="IPR036291">
    <property type="entry name" value="NAD(P)-bd_dom_sf"/>
</dbReference>
<dbReference type="PRINTS" id="PR00081">
    <property type="entry name" value="GDHRDH"/>
</dbReference>
<dbReference type="PANTHER" id="PTHR43391">
    <property type="entry name" value="RETINOL DEHYDROGENASE-RELATED"/>
    <property type="match status" value="1"/>
</dbReference>
<sequence length="314" mass="33896">MSLGLSSETSLVCRANFDSRTLGSAGTIGRALAECFAVAGAKLVLIFNRTPAKPEFKEQCTKLGASSVTFIQCNISDLTSCRELVAKTEKSVGSIDVLINNAGVDHLGPLHSHDPERLLDGLAVNLLGPFYLARLVMPSFMRRKQGCIINIASRGGTTDIPFNTIYCTSKAALIRLTSCWQLELDLTGYDDIHMYALHPGAVPSELTSSGSTAGFFAEYPHVGEMLLDTLKNFKDSPYLSGMASVALATGIAKGALKGKYFDVQQDLDDVITQASEIRADPELYTLNTKFLGDLENDGGTEKRPAEDPFHFPGF</sequence>
<dbReference type="AlphaFoldDB" id="X0GZ74"/>